<dbReference type="EC" id="5.3.1.1" evidence="6 7"/>
<feature type="binding site" evidence="6">
    <location>
        <position position="273"/>
    </location>
    <ligand>
        <name>substrate</name>
    </ligand>
</feature>
<keyword evidence="3 6" id="KW-0963">Cytoplasm</keyword>
<dbReference type="InterPro" id="IPR022896">
    <property type="entry name" value="TrioseP_Isoase_bac/euk"/>
</dbReference>
<comment type="catalytic activity">
    <reaction evidence="6 7">
        <text>D-glyceraldehyde 3-phosphate = dihydroxyacetone phosphate</text>
        <dbReference type="Rhea" id="RHEA:18585"/>
        <dbReference type="ChEBI" id="CHEBI:57642"/>
        <dbReference type="ChEBI" id="CHEBI:59776"/>
        <dbReference type="EC" id="5.3.1.1"/>
    </reaction>
</comment>
<sequence>MGPLMPGSTLRLIIGNWKMHGSLARNAALLNALTQGAEQLSGTLEHFSVRLPKERARRQYGDRCGRSRSPSRSDGGDPAASSYGEREATPGKPLKKALQIAVCVPFPYLAQTQTLLNSSCIAWGVQDVSAHAQGAYTGEVSAAMAAEFGATFALIGHSERRAHHQESDQVVAEKALRALDAGLTPVVCVGETRAERDAGRAERTVKRQLQRVLDVLTAKQAAQLVIAYEPVWAIGAGKSAQADEVRAIHSVLHRTLAALDTQLAHVPVLYGGSVKPDNARALFREPGIDGGLIGGASLKADDFLQICAAAATP</sequence>
<evidence type="ECO:0000256" key="1">
    <source>
        <dbReference type="ARBA" id="ARBA00007422"/>
    </source>
</evidence>
<dbReference type="PROSITE" id="PS51440">
    <property type="entry name" value="TIM_2"/>
    <property type="match status" value="1"/>
</dbReference>
<evidence type="ECO:0000256" key="4">
    <source>
        <dbReference type="ARBA" id="ARBA00023152"/>
    </source>
</evidence>
<keyword evidence="5 6" id="KW-0413">Isomerase</keyword>
<evidence type="ECO:0000256" key="5">
    <source>
        <dbReference type="ARBA" id="ARBA00023235"/>
    </source>
</evidence>
<evidence type="ECO:0000313" key="10">
    <source>
        <dbReference type="Proteomes" id="UP000054051"/>
    </source>
</evidence>
<dbReference type="GO" id="GO:0004807">
    <property type="term" value="F:triose-phosphate isomerase activity"/>
    <property type="evidence" value="ECO:0007669"/>
    <property type="project" value="UniProtKB-UniRule"/>
</dbReference>
<dbReference type="Proteomes" id="UP000054051">
    <property type="component" value="Unassembled WGS sequence"/>
</dbReference>
<feature type="compositionally biased region" description="Basic and acidic residues" evidence="8">
    <location>
        <begin position="56"/>
        <end position="65"/>
    </location>
</feature>
<feature type="compositionally biased region" description="Low complexity" evidence="8">
    <location>
        <begin position="67"/>
        <end position="78"/>
    </location>
</feature>
<keyword evidence="2 6" id="KW-0312">Gluconeogenesis</keyword>
<evidence type="ECO:0000256" key="2">
    <source>
        <dbReference type="ARBA" id="ARBA00022432"/>
    </source>
</evidence>
<comment type="subunit">
    <text evidence="6 7">Homodimer.</text>
</comment>
<dbReference type="SUPFAM" id="SSF51351">
    <property type="entry name" value="Triosephosphate isomerase (TIM)"/>
    <property type="match status" value="1"/>
</dbReference>
<dbReference type="UniPathway" id="UPA00138"/>
<gene>
    <name evidence="6 9" type="primary">tpiA</name>
    <name evidence="9" type="ORF">CAGGBEG34_180112</name>
</gene>
<comment type="similarity">
    <text evidence="1 6 7">Belongs to the triosephosphate isomerase family.</text>
</comment>
<evidence type="ECO:0000256" key="6">
    <source>
        <dbReference type="HAMAP-Rule" id="MF_00147"/>
    </source>
</evidence>
<dbReference type="EMBL" id="CAFB01000034">
    <property type="protein sequence ID" value="CCD28803.1"/>
    <property type="molecule type" value="Genomic_DNA"/>
</dbReference>
<feature type="active site" description="Proton acceptor" evidence="6">
    <location>
        <position position="229"/>
    </location>
</feature>
<dbReference type="InterPro" id="IPR013785">
    <property type="entry name" value="Aldolase_TIM"/>
</dbReference>
<reference evidence="9 10" key="1">
    <citation type="submission" date="2011-08" db="EMBL/GenBank/DDBJ databases">
        <title>The genome of the obligate endobacterium of an arbuscular mycorrhizal fungus reveals an interphylum network of nutritional interactions.</title>
        <authorList>
            <person name="Ghignone S."/>
            <person name="Salvioli A."/>
            <person name="Anca I."/>
            <person name="Lumini E."/>
            <person name="Ortu G."/>
            <person name="Petiti L."/>
            <person name="Cruveiller S."/>
            <person name="Bianciotto V."/>
            <person name="Piffanelli P."/>
            <person name="Lanfranco L."/>
            <person name="Bonfante P."/>
        </authorList>
    </citation>
    <scope>NUCLEOTIDE SEQUENCE [LARGE SCALE GENOMIC DNA]</scope>
    <source>
        <strain evidence="9 10">BEG34</strain>
    </source>
</reference>
<keyword evidence="4 6" id="KW-0324">Glycolysis</keyword>
<dbReference type="STRING" id="1070319.CAGGBEG34_180112"/>
<dbReference type="GO" id="GO:0046166">
    <property type="term" value="P:glyceraldehyde-3-phosphate biosynthetic process"/>
    <property type="evidence" value="ECO:0007669"/>
    <property type="project" value="TreeGrafter"/>
</dbReference>
<dbReference type="GO" id="GO:0006094">
    <property type="term" value="P:gluconeogenesis"/>
    <property type="evidence" value="ECO:0007669"/>
    <property type="project" value="UniProtKB-UniRule"/>
</dbReference>
<dbReference type="InterPro" id="IPR000652">
    <property type="entry name" value="Triosephosphate_isomerase"/>
</dbReference>
<name>G2J7Q8_9BURK</name>
<proteinExistence type="inferred from homology"/>
<comment type="subcellular location">
    <subcellularLocation>
        <location evidence="6 7">Cytoplasm</location>
    </subcellularLocation>
</comment>
<dbReference type="GO" id="GO:0006096">
    <property type="term" value="P:glycolytic process"/>
    <property type="evidence" value="ECO:0007669"/>
    <property type="project" value="UniProtKB-UniRule"/>
</dbReference>
<dbReference type="PANTHER" id="PTHR21139">
    <property type="entry name" value="TRIOSEPHOSPHATE ISOMERASE"/>
    <property type="match status" value="1"/>
</dbReference>
<dbReference type="Pfam" id="PF00121">
    <property type="entry name" value="TIM"/>
    <property type="match status" value="1"/>
</dbReference>
<evidence type="ECO:0000256" key="7">
    <source>
        <dbReference type="RuleBase" id="RU363013"/>
    </source>
</evidence>
<accession>G2J7Q8</accession>
<comment type="caution">
    <text evidence="9">The sequence shown here is derived from an EMBL/GenBank/DDBJ whole genome shotgun (WGS) entry which is preliminary data.</text>
</comment>
<feature type="region of interest" description="Disordered" evidence="8">
    <location>
        <begin position="56"/>
        <end position="90"/>
    </location>
</feature>
<comment type="function">
    <text evidence="6">Involved in the gluconeogenesis. Catalyzes stereospecifically the conversion of dihydroxyacetone phosphate (DHAP) to D-glyceraldehyde-3-phosphate (G3P).</text>
</comment>
<organism evidence="9 10">
    <name type="scientific">Candidatus Glomeribacter gigasporarum BEG34</name>
    <dbReference type="NCBI Taxonomy" id="1070319"/>
    <lineage>
        <taxon>Bacteria</taxon>
        <taxon>Pseudomonadati</taxon>
        <taxon>Pseudomonadota</taxon>
        <taxon>Betaproteobacteria</taxon>
        <taxon>Burkholderiales</taxon>
        <taxon>Burkholderiaceae</taxon>
        <taxon>Candidatus Glomeribacter</taxon>
    </lineage>
</organism>
<evidence type="ECO:0000256" key="3">
    <source>
        <dbReference type="ARBA" id="ARBA00022490"/>
    </source>
</evidence>
<dbReference type="GO" id="GO:0005829">
    <property type="term" value="C:cytosol"/>
    <property type="evidence" value="ECO:0007669"/>
    <property type="project" value="TreeGrafter"/>
</dbReference>
<evidence type="ECO:0000256" key="8">
    <source>
        <dbReference type="SAM" id="MobiDB-lite"/>
    </source>
</evidence>
<dbReference type="GO" id="GO:0019563">
    <property type="term" value="P:glycerol catabolic process"/>
    <property type="evidence" value="ECO:0007669"/>
    <property type="project" value="TreeGrafter"/>
</dbReference>
<feature type="binding site" evidence="6">
    <location>
        <begin position="294"/>
        <end position="295"/>
    </location>
    <ligand>
        <name>substrate</name>
    </ligand>
</feature>
<dbReference type="Gene3D" id="3.20.20.70">
    <property type="entry name" value="Aldolase class I"/>
    <property type="match status" value="1"/>
</dbReference>
<comment type="pathway">
    <text evidence="6 7">Carbohydrate biosynthesis; gluconeogenesis.</text>
</comment>
<feature type="active site" description="Electrophile" evidence="6">
    <location>
        <position position="157"/>
    </location>
</feature>
<comment type="pathway">
    <text evidence="6 7">Carbohydrate degradation; glycolysis; D-glyceraldehyde 3-phosphate from glycerone phosphate: step 1/1.</text>
</comment>
<keyword evidence="10" id="KW-1185">Reference proteome</keyword>
<dbReference type="CDD" id="cd00311">
    <property type="entry name" value="TIM"/>
    <property type="match status" value="1"/>
</dbReference>
<feature type="binding site" evidence="6">
    <location>
        <begin position="16"/>
        <end position="18"/>
    </location>
    <ligand>
        <name>substrate</name>
    </ligand>
</feature>
<dbReference type="InterPro" id="IPR035990">
    <property type="entry name" value="TIM_sf"/>
</dbReference>
<dbReference type="PANTHER" id="PTHR21139:SF42">
    <property type="entry name" value="TRIOSEPHOSPHATE ISOMERASE"/>
    <property type="match status" value="1"/>
</dbReference>
<feature type="binding site" evidence="6">
    <location>
        <position position="235"/>
    </location>
    <ligand>
        <name>substrate</name>
    </ligand>
</feature>
<dbReference type="NCBIfam" id="TIGR00419">
    <property type="entry name" value="tim"/>
    <property type="match status" value="1"/>
</dbReference>
<dbReference type="eggNOG" id="COG0149">
    <property type="taxonomic scope" value="Bacteria"/>
</dbReference>
<dbReference type="AlphaFoldDB" id="G2J7Q8"/>
<evidence type="ECO:0000313" key="9">
    <source>
        <dbReference type="EMBL" id="CCD28803.1"/>
    </source>
</evidence>
<dbReference type="HAMAP" id="MF_00147_B">
    <property type="entry name" value="TIM_B"/>
    <property type="match status" value="1"/>
</dbReference>
<dbReference type="UniPathway" id="UPA00109">
    <property type="reaction ID" value="UER00189"/>
</dbReference>
<protein>
    <recommendedName>
        <fullName evidence="6 7">Triosephosphate isomerase</fullName>
        <shortName evidence="6">TIM</shortName>
        <shortName evidence="6">TPI</shortName>
        <ecNumber evidence="6 7">5.3.1.1</ecNumber>
    </recommendedName>
    <alternativeName>
        <fullName evidence="6">Triose-phosphate isomerase</fullName>
    </alternativeName>
</protein>